<evidence type="ECO:0008006" key="3">
    <source>
        <dbReference type="Google" id="ProtNLM"/>
    </source>
</evidence>
<dbReference type="GO" id="GO:0006644">
    <property type="term" value="P:phospholipid metabolic process"/>
    <property type="evidence" value="ECO:0007669"/>
    <property type="project" value="InterPro"/>
</dbReference>
<evidence type="ECO:0000313" key="2">
    <source>
        <dbReference type="EMBL" id="CAA6802676.1"/>
    </source>
</evidence>
<dbReference type="Gene3D" id="1.20.90.10">
    <property type="entry name" value="Phospholipase A2 domain"/>
    <property type="match status" value="1"/>
</dbReference>
<dbReference type="GO" id="GO:0050482">
    <property type="term" value="P:arachidonate secretion"/>
    <property type="evidence" value="ECO:0007669"/>
    <property type="project" value="InterPro"/>
</dbReference>
<reference evidence="2" key="1">
    <citation type="submission" date="2020-01" db="EMBL/GenBank/DDBJ databases">
        <authorList>
            <person name="Meier V. D."/>
            <person name="Meier V D."/>
        </authorList>
    </citation>
    <scope>NUCLEOTIDE SEQUENCE</scope>
    <source>
        <strain evidence="2">HLG_WM_MAG_02</strain>
    </source>
</reference>
<feature type="chain" id="PRO_5027561174" description="Phospholipase A2 domain-containing protein" evidence="1">
    <location>
        <begin position="17"/>
        <end position="220"/>
    </location>
</feature>
<organism evidence="2">
    <name type="scientific">uncultured Sulfurovum sp</name>
    <dbReference type="NCBI Taxonomy" id="269237"/>
    <lineage>
        <taxon>Bacteria</taxon>
        <taxon>Pseudomonadati</taxon>
        <taxon>Campylobacterota</taxon>
        <taxon>Epsilonproteobacteria</taxon>
        <taxon>Campylobacterales</taxon>
        <taxon>Sulfurovaceae</taxon>
        <taxon>Sulfurovum</taxon>
        <taxon>environmental samples</taxon>
    </lineage>
</organism>
<proteinExistence type="predicted"/>
<dbReference type="EMBL" id="CACVAZ010000006">
    <property type="protein sequence ID" value="CAA6802676.1"/>
    <property type="molecule type" value="Genomic_DNA"/>
</dbReference>
<protein>
    <recommendedName>
        <fullName evidence="3">Phospholipase A2 domain-containing protein</fullName>
    </recommendedName>
</protein>
<name>A0A6S6S900_9BACT</name>
<dbReference type="AlphaFoldDB" id="A0A6S6S900"/>
<dbReference type="SUPFAM" id="SSF48619">
    <property type="entry name" value="Phospholipase A2, PLA2"/>
    <property type="match status" value="1"/>
</dbReference>
<gene>
    <name evidence="2" type="ORF">HELGO_WM28687</name>
</gene>
<accession>A0A6S6S900</accession>
<dbReference type="GO" id="GO:0004623">
    <property type="term" value="F:phospholipase A2 activity"/>
    <property type="evidence" value="ECO:0007669"/>
    <property type="project" value="InterPro"/>
</dbReference>
<dbReference type="InterPro" id="IPR036444">
    <property type="entry name" value="PLipase_A2_dom_sf"/>
</dbReference>
<sequence>MFFKILLILSFTFSLAISETLESVDTKRKQEILKKSVKNKTCTFPVTANEEISENFKYGCFCGKNYPQMEDNNSSTKDFKKMNKSQRSKVIESYQAIEPYDDIDAICKEHDICYLTYGKRAKICNDTIYNELHTLADKFKKENKSRNNKQCQHLSKDIASVFKTIFASADDEDSFIDYGKLMFTTSITIANKLFQESLDSMIAEKRYPEKEHKCRIGNLK</sequence>
<feature type="signal peptide" evidence="1">
    <location>
        <begin position="1"/>
        <end position="16"/>
    </location>
</feature>
<evidence type="ECO:0000256" key="1">
    <source>
        <dbReference type="SAM" id="SignalP"/>
    </source>
</evidence>
<keyword evidence="1" id="KW-0732">Signal</keyword>